<keyword evidence="6" id="KW-1185">Reference proteome</keyword>
<dbReference type="InterPro" id="IPR050226">
    <property type="entry name" value="NagZ_Beta-hexosaminidase"/>
</dbReference>
<dbReference type="GO" id="GO:0004553">
    <property type="term" value="F:hydrolase activity, hydrolyzing O-glycosyl compounds"/>
    <property type="evidence" value="ECO:0007669"/>
    <property type="project" value="InterPro"/>
</dbReference>
<dbReference type="EMBL" id="MVBO01000264">
    <property type="protein sequence ID" value="OZJ01689.1"/>
    <property type="molecule type" value="Genomic_DNA"/>
</dbReference>
<reference evidence="5 6" key="1">
    <citation type="journal article" date="2017" name="Mycologia">
        <title>Bifiguratus adelaidae, gen. et sp. nov., a new member of Mucoromycotina in endophytic and soil-dwelling habitats.</title>
        <authorList>
            <person name="Torres-Cruz T.J."/>
            <person name="Billingsley Tobias T.L."/>
            <person name="Almatruk M."/>
            <person name="Hesse C."/>
            <person name="Kuske C.R."/>
            <person name="Desiro A."/>
            <person name="Benucci G.M."/>
            <person name="Bonito G."/>
            <person name="Stajich J.E."/>
            <person name="Dunlap C."/>
            <person name="Arnold A.E."/>
            <person name="Porras-Alfaro A."/>
        </authorList>
    </citation>
    <scope>NUCLEOTIDE SEQUENCE [LARGE SCALE GENOMIC DNA]</scope>
    <source>
        <strain evidence="5 6">AZ0501</strain>
    </source>
</reference>
<dbReference type="Proteomes" id="UP000242875">
    <property type="component" value="Unassembled WGS sequence"/>
</dbReference>
<proteinExistence type="inferred from homology"/>
<sequence>MARAVGSYAGHSGEDLTVQAAYHVIYSYTGVTAPSELLTLVREGKVGGIILYGENVSANLSSVMEEFQSTYKQSPSYNGLPLLITTDQEGGEVRRVAGGPYLSEKQVGESSDPAAAATLAGQQAYQALYNKSINANLAPVVDVYRQPGDFTDEFQRSYGNTSTLVSECAPAFVKAQQAQRIIATAKHFPGLGAATAAQNTDEVPVTLNLTLNELRTIDMVPYKYVIAAGVKMVMPSWALYPALDPKMPSGLSPLWIQGELRGRLGYKGVTISDAIEAGALEAFGDDGNRAVLASQAGMDIILAASQNYTQGSLVVDALVKALKNGSLPMKQFNEATKRILDLRAWLKK</sequence>
<evidence type="ECO:0000313" key="5">
    <source>
        <dbReference type="EMBL" id="OZJ01689.1"/>
    </source>
</evidence>
<dbReference type="SUPFAM" id="SSF51445">
    <property type="entry name" value="(Trans)glycosidases"/>
    <property type="match status" value="1"/>
</dbReference>
<dbReference type="PANTHER" id="PTHR30480:SF14">
    <property type="entry name" value="HYDROLASE, PUTATIVE (AFU_ORTHOLOGUE AFUA_4G13770)-RELATED"/>
    <property type="match status" value="1"/>
</dbReference>
<dbReference type="GO" id="GO:0009254">
    <property type="term" value="P:peptidoglycan turnover"/>
    <property type="evidence" value="ECO:0007669"/>
    <property type="project" value="TreeGrafter"/>
</dbReference>
<keyword evidence="2" id="KW-0378">Hydrolase</keyword>
<evidence type="ECO:0000256" key="2">
    <source>
        <dbReference type="ARBA" id="ARBA00022801"/>
    </source>
</evidence>
<gene>
    <name evidence="5" type="ORF">BZG36_05352</name>
</gene>
<keyword evidence="3" id="KW-0326">Glycosidase</keyword>
<dbReference type="PANTHER" id="PTHR30480">
    <property type="entry name" value="BETA-HEXOSAMINIDASE-RELATED"/>
    <property type="match status" value="1"/>
</dbReference>
<evidence type="ECO:0000313" key="6">
    <source>
        <dbReference type="Proteomes" id="UP000242875"/>
    </source>
</evidence>
<evidence type="ECO:0000259" key="4">
    <source>
        <dbReference type="Pfam" id="PF00933"/>
    </source>
</evidence>
<protein>
    <recommendedName>
        <fullName evidence="4">Glycoside hydrolase family 3 N-terminal domain-containing protein</fullName>
    </recommendedName>
</protein>
<comment type="similarity">
    <text evidence="1">Belongs to the glycosyl hydrolase 3 family.</text>
</comment>
<dbReference type="AlphaFoldDB" id="A0A261XTK2"/>
<evidence type="ECO:0000256" key="1">
    <source>
        <dbReference type="ARBA" id="ARBA00005336"/>
    </source>
</evidence>
<accession>A0A261XTK2</accession>
<organism evidence="5 6">
    <name type="scientific">Bifiguratus adelaidae</name>
    <dbReference type="NCBI Taxonomy" id="1938954"/>
    <lineage>
        <taxon>Eukaryota</taxon>
        <taxon>Fungi</taxon>
        <taxon>Fungi incertae sedis</taxon>
        <taxon>Mucoromycota</taxon>
        <taxon>Mucoromycotina</taxon>
        <taxon>Endogonomycetes</taxon>
        <taxon>Endogonales</taxon>
        <taxon>Endogonales incertae sedis</taxon>
        <taxon>Bifiguratus</taxon>
    </lineage>
</organism>
<dbReference type="Pfam" id="PF00933">
    <property type="entry name" value="Glyco_hydro_3"/>
    <property type="match status" value="1"/>
</dbReference>
<comment type="caution">
    <text evidence="5">The sequence shown here is derived from an EMBL/GenBank/DDBJ whole genome shotgun (WGS) entry which is preliminary data.</text>
</comment>
<dbReference type="InterPro" id="IPR036962">
    <property type="entry name" value="Glyco_hydro_3_N_sf"/>
</dbReference>
<dbReference type="InterPro" id="IPR001764">
    <property type="entry name" value="Glyco_hydro_3_N"/>
</dbReference>
<dbReference type="GO" id="GO:0005975">
    <property type="term" value="P:carbohydrate metabolic process"/>
    <property type="evidence" value="ECO:0007669"/>
    <property type="project" value="InterPro"/>
</dbReference>
<dbReference type="Gene3D" id="3.20.20.300">
    <property type="entry name" value="Glycoside hydrolase, family 3, N-terminal domain"/>
    <property type="match status" value="1"/>
</dbReference>
<dbReference type="OrthoDB" id="416222at2759"/>
<name>A0A261XTK2_9FUNG</name>
<dbReference type="InterPro" id="IPR017853">
    <property type="entry name" value="GH"/>
</dbReference>
<feature type="domain" description="Glycoside hydrolase family 3 N-terminal" evidence="4">
    <location>
        <begin position="36"/>
        <end position="341"/>
    </location>
</feature>
<evidence type="ECO:0000256" key="3">
    <source>
        <dbReference type="ARBA" id="ARBA00023295"/>
    </source>
</evidence>